<comment type="caution">
    <text evidence="1">The sequence shown here is derived from an EMBL/GenBank/DDBJ whole genome shotgun (WGS) entry which is preliminary data.</text>
</comment>
<gene>
    <name evidence="1" type="ORF">GUJ93_ZPchr0002g24321</name>
</gene>
<proteinExistence type="predicted"/>
<keyword evidence="2" id="KW-1185">Reference proteome</keyword>
<dbReference type="AlphaFoldDB" id="A0A8J5SFC6"/>
<protein>
    <submittedName>
        <fullName evidence="1">Uncharacterized protein</fullName>
    </submittedName>
</protein>
<dbReference type="Proteomes" id="UP000729402">
    <property type="component" value="Unassembled WGS sequence"/>
</dbReference>
<name>A0A8J5SFC6_ZIZPA</name>
<evidence type="ECO:0000313" key="2">
    <source>
        <dbReference type="Proteomes" id="UP000729402"/>
    </source>
</evidence>
<reference evidence="1" key="1">
    <citation type="journal article" date="2021" name="bioRxiv">
        <title>Whole Genome Assembly and Annotation of Northern Wild Rice, Zizania palustris L., Supports a Whole Genome Duplication in the Zizania Genus.</title>
        <authorList>
            <person name="Haas M."/>
            <person name="Kono T."/>
            <person name="Macchietto M."/>
            <person name="Millas R."/>
            <person name="McGilp L."/>
            <person name="Shao M."/>
            <person name="Duquette J."/>
            <person name="Hirsch C.N."/>
            <person name="Kimball J."/>
        </authorList>
    </citation>
    <scope>NUCLEOTIDE SEQUENCE</scope>
    <source>
        <tissue evidence="1">Fresh leaf tissue</tissue>
    </source>
</reference>
<organism evidence="1 2">
    <name type="scientific">Zizania palustris</name>
    <name type="common">Northern wild rice</name>
    <dbReference type="NCBI Taxonomy" id="103762"/>
    <lineage>
        <taxon>Eukaryota</taxon>
        <taxon>Viridiplantae</taxon>
        <taxon>Streptophyta</taxon>
        <taxon>Embryophyta</taxon>
        <taxon>Tracheophyta</taxon>
        <taxon>Spermatophyta</taxon>
        <taxon>Magnoliopsida</taxon>
        <taxon>Liliopsida</taxon>
        <taxon>Poales</taxon>
        <taxon>Poaceae</taxon>
        <taxon>BOP clade</taxon>
        <taxon>Oryzoideae</taxon>
        <taxon>Oryzeae</taxon>
        <taxon>Zizaniinae</taxon>
        <taxon>Zizania</taxon>
    </lineage>
</organism>
<dbReference type="EMBL" id="JAAALK010000287">
    <property type="protein sequence ID" value="KAG8056706.1"/>
    <property type="molecule type" value="Genomic_DNA"/>
</dbReference>
<sequence length="110" mass="12088">MANFPTDPLPFLPHDGAITDGGGVLRKRRNFITLTGRSWTFPVYILTHDLADIFPVDEDDLPPNGGNPHPFNGHVFPGELEWVQNWVDEQLLNAPNLNGFGANGPAQDDA</sequence>
<accession>A0A8J5SFC6</accession>
<reference evidence="1" key="2">
    <citation type="submission" date="2021-02" db="EMBL/GenBank/DDBJ databases">
        <authorList>
            <person name="Kimball J.A."/>
            <person name="Haas M.W."/>
            <person name="Macchietto M."/>
            <person name="Kono T."/>
            <person name="Duquette J."/>
            <person name="Shao M."/>
        </authorList>
    </citation>
    <scope>NUCLEOTIDE SEQUENCE</scope>
    <source>
        <tissue evidence="1">Fresh leaf tissue</tissue>
    </source>
</reference>
<evidence type="ECO:0000313" key="1">
    <source>
        <dbReference type="EMBL" id="KAG8056706.1"/>
    </source>
</evidence>